<proteinExistence type="predicted"/>
<dbReference type="RefSeq" id="WP_195902804.1">
    <property type="nucleotide sequence ID" value="NZ_JADOGI010000337.1"/>
</dbReference>
<evidence type="ECO:0000313" key="2">
    <source>
        <dbReference type="Proteomes" id="UP000605361"/>
    </source>
</evidence>
<dbReference type="SUPFAM" id="SSF48452">
    <property type="entry name" value="TPR-like"/>
    <property type="match status" value="1"/>
</dbReference>
<accession>A0A931AN03</accession>
<protein>
    <recommendedName>
        <fullName evidence="3">Tetratricopeptide repeat protein</fullName>
    </recommendedName>
</protein>
<sequence length="138" mass="14348">MTRNGPDDATRKGTSDVEAIEGLLAYAETARSRWGGAALGSANEAIARSRVLVKEAPGEVTTALLARCLRTAAGLLLRRGRATDALPLATEAVALTREMSGAPLVVSLHCLATALEALHRYSEAAMTLAEADAIPPPD</sequence>
<dbReference type="Gene3D" id="1.25.40.10">
    <property type="entry name" value="Tetratricopeptide repeat domain"/>
    <property type="match status" value="1"/>
</dbReference>
<gene>
    <name evidence="1" type="ORF">ITP53_51455</name>
</gene>
<organism evidence="1 2">
    <name type="scientific">Nonomuraea cypriaca</name>
    <dbReference type="NCBI Taxonomy" id="1187855"/>
    <lineage>
        <taxon>Bacteria</taxon>
        <taxon>Bacillati</taxon>
        <taxon>Actinomycetota</taxon>
        <taxon>Actinomycetes</taxon>
        <taxon>Streptosporangiales</taxon>
        <taxon>Streptosporangiaceae</taxon>
        <taxon>Nonomuraea</taxon>
    </lineage>
</organism>
<reference evidence="1" key="1">
    <citation type="submission" date="2020-11" db="EMBL/GenBank/DDBJ databases">
        <title>Whole-genome analyses of Nonomuraea sp. K274.</title>
        <authorList>
            <person name="Veyisoglu A."/>
        </authorList>
    </citation>
    <scope>NUCLEOTIDE SEQUENCE</scope>
    <source>
        <strain evidence="1">K274</strain>
    </source>
</reference>
<dbReference type="Proteomes" id="UP000605361">
    <property type="component" value="Unassembled WGS sequence"/>
</dbReference>
<keyword evidence="2" id="KW-1185">Reference proteome</keyword>
<dbReference type="EMBL" id="JADOGI010000337">
    <property type="protein sequence ID" value="MBF8193959.1"/>
    <property type="molecule type" value="Genomic_DNA"/>
</dbReference>
<evidence type="ECO:0000313" key="1">
    <source>
        <dbReference type="EMBL" id="MBF8193959.1"/>
    </source>
</evidence>
<dbReference type="InterPro" id="IPR011990">
    <property type="entry name" value="TPR-like_helical_dom_sf"/>
</dbReference>
<comment type="caution">
    <text evidence="1">The sequence shown here is derived from an EMBL/GenBank/DDBJ whole genome shotgun (WGS) entry which is preliminary data.</text>
</comment>
<name>A0A931AN03_9ACTN</name>
<dbReference type="AlphaFoldDB" id="A0A931AN03"/>
<evidence type="ECO:0008006" key="3">
    <source>
        <dbReference type="Google" id="ProtNLM"/>
    </source>
</evidence>